<dbReference type="InterPro" id="IPR013320">
    <property type="entry name" value="ConA-like_dom_sf"/>
</dbReference>
<feature type="chain" id="PRO_5017444107" evidence="3">
    <location>
        <begin position="20"/>
        <end position="325"/>
    </location>
</feature>
<dbReference type="GO" id="GO:0030246">
    <property type="term" value="F:carbohydrate binding"/>
    <property type="evidence" value="ECO:0007669"/>
    <property type="project" value="UniProtKB-KW"/>
</dbReference>
<dbReference type="SUPFAM" id="SSF49899">
    <property type="entry name" value="Concanavalin A-like lectins/glucanases"/>
    <property type="match status" value="1"/>
</dbReference>
<keyword evidence="2" id="KW-0812">Transmembrane</keyword>
<accession>A0A396I253</accession>
<dbReference type="Gramene" id="rna33360">
    <property type="protein sequence ID" value="RHN57775.1"/>
    <property type="gene ID" value="gene33360"/>
</dbReference>
<dbReference type="PANTHER" id="PTHR32401">
    <property type="entry name" value="CONCANAVALIN A-LIKE LECTIN FAMILY PROTEIN"/>
    <property type="match status" value="1"/>
</dbReference>
<proteinExistence type="inferred from homology"/>
<dbReference type="AlphaFoldDB" id="A0A396I253"/>
<evidence type="ECO:0000256" key="1">
    <source>
        <dbReference type="ARBA" id="ARBA00007606"/>
    </source>
</evidence>
<keyword evidence="2" id="KW-1133">Transmembrane helix</keyword>
<keyword evidence="2" id="KW-0472">Membrane</keyword>
<sequence>MKLLLVLVFLGLLSSVGISTTLVDIPTFDGSYLECITLKGVAFQAHGGINMGNSKSKYGIDNSVGALVLKDPISSQNLRTFKTEFSFMSTKPGSGLALFLSPFSDAGVPGIIFGLPYKYMAIVFDTRLSSPKANSRLHGVKVKLRPIEPILECNSAAIGAFIEKFKNFYIGFSASQENYKIYNWKFETSDLNNHYREVHIPALEDFSQVLFGVLGILLMIAIFLGVICIYARNRTINDLEEDAEPSYGSVDVPPTSFIELMKNEPPEQGEVLGLPLPMEDMWRKDVPPTSYIELMKNVPPEQGEVLGLPLPMEDMWKKKGDDFRH</sequence>
<dbReference type="Proteomes" id="UP000265566">
    <property type="component" value="Chromosome 5"/>
</dbReference>
<dbReference type="InterPro" id="IPR050258">
    <property type="entry name" value="Leguminous_Lectin"/>
</dbReference>
<dbReference type="PANTHER" id="PTHR32401:SF49">
    <property type="entry name" value="OS10G0129200 PROTEIN"/>
    <property type="match status" value="1"/>
</dbReference>
<keyword evidence="3" id="KW-0732">Signal</keyword>
<evidence type="ECO:0000256" key="3">
    <source>
        <dbReference type="SAM" id="SignalP"/>
    </source>
</evidence>
<feature type="transmembrane region" description="Helical" evidence="2">
    <location>
        <begin position="209"/>
        <end position="231"/>
    </location>
</feature>
<reference evidence="4" key="1">
    <citation type="journal article" date="2018" name="Nat. Plants">
        <title>Whole-genome landscape of Medicago truncatula symbiotic genes.</title>
        <authorList>
            <person name="Pecrix Y."/>
            <person name="Gamas P."/>
            <person name="Carrere S."/>
        </authorList>
    </citation>
    <scope>NUCLEOTIDE SEQUENCE</scope>
    <source>
        <tissue evidence="4">Leaves</tissue>
    </source>
</reference>
<organism evidence="4">
    <name type="scientific">Medicago truncatula</name>
    <name type="common">Barrel medic</name>
    <name type="synonym">Medicago tribuloides</name>
    <dbReference type="NCBI Taxonomy" id="3880"/>
    <lineage>
        <taxon>Eukaryota</taxon>
        <taxon>Viridiplantae</taxon>
        <taxon>Streptophyta</taxon>
        <taxon>Embryophyta</taxon>
        <taxon>Tracheophyta</taxon>
        <taxon>Spermatophyta</taxon>
        <taxon>Magnoliopsida</taxon>
        <taxon>eudicotyledons</taxon>
        <taxon>Gunneridae</taxon>
        <taxon>Pentapetalae</taxon>
        <taxon>rosids</taxon>
        <taxon>fabids</taxon>
        <taxon>Fabales</taxon>
        <taxon>Fabaceae</taxon>
        <taxon>Papilionoideae</taxon>
        <taxon>50 kb inversion clade</taxon>
        <taxon>NPAAA clade</taxon>
        <taxon>Hologalegina</taxon>
        <taxon>IRL clade</taxon>
        <taxon>Trifolieae</taxon>
        <taxon>Medicago</taxon>
    </lineage>
</organism>
<feature type="signal peptide" evidence="3">
    <location>
        <begin position="1"/>
        <end position="19"/>
    </location>
</feature>
<keyword evidence="4" id="KW-0430">Lectin</keyword>
<comment type="similarity">
    <text evidence="1">Belongs to the leguminous lectin family.</text>
</comment>
<evidence type="ECO:0000313" key="4">
    <source>
        <dbReference type="EMBL" id="RHN57775.1"/>
    </source>
</evidence>
<evidence type="ECO:0000256" key="2">
    <source>
        <dbReference type="SAM" id="Phobius"/>
    </source>
</evidence>
<comment type="caution">
    <text evidence="4">The sequence shown here is derived from an EMBL/GenBank/DDBJ whole genome shotgun (WGS) entry which is preliminary data.</text>
</comment>
<protein>
    <submittedName>
        <fullName evidence="4">Putative concanavalin A-like lectin/glucanase domain-containing protein</fullName>
    </submittedName>
</protein>
<name>A0A396I253_MEDTR</name>
<dbReference type="EMBL" id="PSQE01000005">
    <property type="protein sequence ID" value="RHN57775.1"/>
    <property type="molecule type" value="Genomic_DNA"/>
</dbReference>
<gene>
    <name evidence="4" type="ORF">MtrunA17_Chr5g0444061</name>
</gene>
<dbReference type="Gene3D" id="2.60.120.200">
    <property type="match status" value="1"/>
</dbReference>